<dbReference type="EMBL" id="JAMSHJ010000001">
    <property type="protein sequence ID" value="KAI5441191.1"/>
    <property type="molecule type" value="Genomic_DNA"/>
</dbReference>
<evidence type="ECO:0000313" key="2">
    <source>
        <dbReference type="Proteomes" id="UP001058974"/>
    </source>
</evidence>
<comment type="caution">
    <text evidence="1">The sequence shown here is derived from an EMBL/GenBank/DDBJ whole genome shotgun (WGS) entry which is preliminary data.</text>
</comment>
<protein>
    <submittedName>
        <fullName evidence="1">Uncharacterized protein</fullName>
    </submittedName>
</protein>
<name>A0A9D4YKE2_PEA</name>
<gene>
    <name evidence="1" type="ORF">KIW84_010592</name>
</gene>
<accession>A0A9D4YKE2</accession>
<organism evidence="1 2">
    <name type="scientific">Pisum sativum</name>
    <name type="common">Garden pea</name>
    <name type="synonym">Lathyrus oleraceus</name>
    <dbReference type="NCBI Taxonomy" id="3888"/>
    <lineage>
        <taxon>Eukaryota</taxon>
        <taxon>Viridiplantae</taxon>
        <taxon>Streptophyta</taxon>
        <taxon>Embryophyta</taxon>
        <taxon>Tracheophyta</taxon>
        <taxon>Spermatophyta</taxon>
        <taxon>Magnoliopsida</taxon>
        <taxon>eudicotyledons</taxon>
        <taxon>Gunneridae</taxon>
        <taxon>Pentapetalae</taxon>
        <taxon>rosids</taxon>
        <taxon>fabids</taxon>
        <taxon>Fabales</taxon>
        <taxon>Fabaceae</taxon>
        <taxon>Papilionoideae</taxon>
        <taxon>50 kb inversion clade</taxon>
        <taxon>NPAAA clade</taxon>
        <taxon>Hologalegina</taxon>
        <taxon>IRL clade</taxon>
        <taxon>Fabeae</taxon>
        <taxon>Lathyrus</taxon>
    </lineage>
</organism>
<proteinExistence type="predicted"/>
<dbReference type="Proteomes" id="UP001058974">
    <property type="component" value="Chromosome 1"/>
</dbReference>
<sequence length="167" mass="18833">MIYEGSSFAADIASPTFRKGNTEVPSIGEVPPPIATLWSDFNFDTLQFKSYNLSFSKEFLADYQALRSKLTSDILDHYGVITTKCTEDSTTLKEYTEQDRVYDFLVGLNSDFDQVRIKILGKEKVPKVNEVVAIVRSEESRMGLIRTTRPVKSSVMLAKKNSTMIVN</sequence>
<reference evidence="1 2" key="1">
    <citation type="journal article" date="2022" name="Nat. Genet.">
        <title>Improved pea reference genome and pan-genome highlight genomic features and evolutionary characteristics.</title>
        <authorList>
            <person name="Yang T."/>
            <person name="Liu R."/>
            <person name="Luo Y."/>
            <person name="Hu S."/>
            <person name="Wang D."/>
            <person name="Wang C."/>
            <person name="Pandey M.K."/>
            <person name="Ge S."/>
            <person name="Xu Q."/>
            <person name="Li N."/>
            <person name="Li G."/>
            <person name="Huang Y."/>
            <person name="Saxena R.K."/>
            <person name="Ji Y."/>
            <person name="Li M."/>
            <person name="Yan X."/>
            <person name="He Y."/>
            <person name="Liu Y."/>
            <person name="Wang X."/>
            <person name="Xiang C."/>
            <person name="Varshney R.K."/>
            <person name="Ding H."/>
            <person name="Gao S."/>
            <person name="Zong X."/>
        </authorList>
    </citation>
    <scope>NUCLEOTIDE SEQUENCE [LARGE SCALE GENOMIC DNA]</scope>
    <source>
        <strain evidence="1 2">cv. Zhongwan 6</strain>
    </source>
</reference>
<evidence type="ECO:0000313" key="1">
    <source>
        <dbReference type="EMBL" id="KAI5441191.1"/>
    </source>
</evidence>
<dbReference type="PANTHER" id="PTHR34222">
    <property type="entry name" value="GAG_PRE-INTEGRS DOMAIN-CONTAINING PROTEIN"/>
    <property type="match status" value="1"/>
</dbReference>
<dbReference type="AlphaFoldDB" id="A0A9D4YKE2"/>
<keyword evidence="2" id="KW-1185">Reference proteome</keyword>
<dbReference type="PANTHER" id="PTHR34222:SF37">
    <property type="entry name" value="RETROTRANSPOSON GAG DOMAIN-CONTAINING PROTEIN"/>
    <property type="match status" value="1"/>
</dbReference>
<dbReference type="Gramene" id="Psat01G0059200-T1">
    <property type="protein sequence ID" value="KAI5441191.1"/>
    <property type="gene ID" value="KIW84_010592"/>
</dbReference>